<gene>
    <name evidence="1" type="ORF">SY85_16355</name>
</gene>
<accession>A0A172TYK9</accession>
<dbReference type="EMBL" id="CP011390">
    <property type="protein sequence ID" value="ANE51827.1"/>
    <property type="molecule type" value="Genomic_DNA"/>
</dbReference>
<dbReference type="PROSITE" id="PS51257">
    <property type="entry name" value="PROKAR_LIPOPROTEIN"/>
    <property type="match status" value="1"/>
</dbReference>
<dbReference type="RefSeq" id="WP_066405960.1">
    <property type="nucleotide sequence ID" value="NZ_CP011390.1"/>
</dbReference>
<dbReference type="Proteomes" id="UP000077177">
    <property type="component" value="Chromosome"/>
</dbReference>
<reference evidence="2" key="1">
    <citation type="submission" date="2015-01" db="EMBL/GenBank/DDBJ databases">
        <title>Flavisolibacter sp./LCS9/ whole genome sequencing.</title>
        <authorList>
            <person name="Kim M.K."/>
            <person name="Srinivasan S."/>
            <person name="Lee J.-J."/>
        </authorList>
    </citation>
    <scope>NUCLEOTIDE SEQUENCE [LARGE SCALE GENOMIC DNA]</scope>
    <source>
        <strain evidence="2">LCS9</strain>
    </source>
</reference>
<dbReference type="AlphaFoldDB" id="A0A172TYK9"/>
<reference evidence="1 2" key="2">
    <citation type="journal article" date="2016" name="Int. J. Syst. Evol. Microbiol.">
        <title>Flavisolibacter tropicus sp. nov., isolated from tropical soil.</title>
        <authorList>
            <person name="Lee J.J."/>
            <person name="Kang M.S."/>
            <person name="Kim G.S."/>
            <person name="Lee C.S."/>
            <person name="Lim S."/>
            <person name="Lee J."/>
            <person name="Roh S.H."/>
            <person name="Kang H."/>
            <person name="Ha J.M."/>
            <person name="Bae S."/>
            <person name="Jung H.Y."/>
            <person name="Kim M.K."/>
        </authorList>
    </citation>
    <scope>NUCLEOTIDE SEQUENCE [LARGE SCALE GENOMIC DNA]</scope>
    <source>
        <strain evidence="1 2">LCS9</strain>
    </source>
</reference>
<evidence type="ECO:0000313" key="1">
    <source>
        <dbReference type="EMBL" id="ANE51827.1"/>
    </source>
</evidence>
<keyword evidence="2" id="KW-1185">Reference proteome</keyword>
<evidence type="ECO:0008006" key="3">
    <source>
        <dbReference type="Google" id="ProtNLM"/>
    </source>
</evidence>
<evidence type="ECO:0000313" key="2">
    <source>
        <dbReference type="Proteomes" id="UP000077177"/>
    </source>
</evidence>
<proteinExistence type="predicted"/>
<sequence>MKTNIAVILLLFTALLSCQGRTKKANFYSYTKKWDLWRVPILEPYEIISPTNSEDWTLIIKHPKLSHKDYFNPGDEYDFQLTSIDSVGVADSILIFKSQSLYWPKLSGDYRTTLIINSKTKEQFIFSDKHHQSESRQKLKSLKAENIPLFSFDKVKQDFQTKRTLPEGWKG</sequence>
<name>A0A172TYK9_9BACT</name>
<dbReference type="KEGG" id="fla:SY85_16355"/>
<protein>
    <recommendedName>
        <fullName evidence="3">Lipoprotein</fullName>
    </recommendedName>
</protein>
<organism evidence="1 2">
    <name type="scientific">Flavisolibacter tropicus</name>
    <dbReference type="NCBI Taxonomy" id="1492898"/>
    <lineage>
        <taxon>Bacteria</taxon>
        <taxon>Pseudomonadati</taxon>
        <taxon>Bacteroidota</taxon>
        <taxon>Chitinophagia</taxon>
        <taxon>Chitinophagales</taxon>
        <taxon>Chitinophagaceae</taxon>
        <taxon>Flavisolibacter</taxon>
    </lineage>
</organism>